<dbReference type="EMBL" id="NAJQ01000977">
    <property type="protein sequence ID" value="TKA63184.1"/>
    <property type="molecule type" value="Genomic_DNA"/>
</dbReference>
<dbReference type="SMART" id="SM01065">
    <property type="entry name" value="CBM_2"/>
    <property type="match status" value="1"/>
</dbReference>
<dbReference type="Gene3D" id="2.60.40.1760">
    <property type="entry name" value="glycosyl hydrolase (family 31)"/>
    <property type="match status" value="1"/>
</dbReference>
<dbReference type="Gene3D" id="3.20.20.80">
    <property type="entry name" value="Glycosidases"/>
    <property type="match status" value="3"/>
</dbReference>
<dbReference type="InterPro" id="IPR000322">
    <property type="entry name" value="Glyco_hydro_31_TIM"/>
</dbReference>
<accession>A0A4U0WJF7</accession>
<keyword evidence="13" id="KW-1185">Reference proteome</keyword>
<dbReference type="Gene3D" id="2.60.40.10">
    <property type="entry name" value="Immunoglobulins"/>
    <property type="match status" value="1"/>
</dbReference>
<evidence type="ECO:0000256" key="8">
    <source>
        <dbReference type="ARBA" id="ARBA00023326"/>
    </source>
</evidence>
<dbReference type="InterPro" id="IPR002044">
    <property type="entry name" value="CBM20"/>
</dbReference>
<dbReference type="SUPFAM" id="SSF51445">
    <property type="entry name" value="(Trans)glycosidases"/>
    <property type="match status" value="1"/>
</dbReference>
<dbReference type="GO" id="GO:0005576">
    <property type="term" value="C:extracellular region"/>
    <property type="evidence" value="ECO:0007669"/>
    <property type="project" value="UniProtKB-SubCell"/>
</dbReference>
<evidence type="ECO:0000256" key="10">
    <source>
        <dbReference type="RuleBase" id="RU361185"/>
    </source>
</evidence>
<dbReference type="PANTHER" id="PTHR22762:SF67">
    <property type="entry name" value="ALPHA_BETA-GLUCOSIDASE AGDC-RELATED"/>
    <property type="match status" value="1"/>
</dbReference>
<dbReference type="Pfam" id="PF00686">
    <property type="entry name" value="CBM_20"/>
    <property type="match status" value="1"/>
</dbReference>
<dbReference type="OrthoDB" id="3813034at2759"/>
<sequence>MLNSTNYTRTIWSRDAYTVPTGTNLYGKHPIYFDHRGDLGTHGVFLLNSNGMDIKINNTAADGQYLEYNTLGGVLDFYFLAGPSPVRVAQQYSETVGKAALMPYWGLGFHQCRYGMRDVYEVAEVAADYSAAGIPLETMWTDIDYMYLRRVFTLDPNRFPLYLVQELVDHLRTHEQHYIVVVDPAVACQNYPAFNKGVQDNAFMKWSNGSIYQGVVWPGVTAFPDWFAPSTQGYWGSEFSTFFDSTNGVDIDALWIDMNEASNLCPFPCTKPETFAILASDPPRPPPIRLGSPRPITGFPTDFQPQCKSRITFNVQATTFFGEDILVQGNVVTLGAGDMSNAVMLSPADYSIWSMLINVPANTSVSYSYVRWKGGASYMYESQNRTVTTGGCGSSQTVHDNITTAFAPHKRDETALGVTSAVSGIQERQAVQGAVKGLPGRNYLFPPHHINNAAGNLSSATMNADLMHVNGLAEYDTHNLYGTMMPAASGISMENHRPGRRPLVITRSTFAATLGAFFTFYRGHAEAGKDPQEFYRWPRVAEGAKNAIGARYNVQYGGNANQGGNQNGSGHGNGYTAGGYTYHWGNQGDRGHGEGADR</sequence>
<evidence type="ECO:0000256" key="2">
    <source>
        <dbReference type="ARBA" id="ARBA00001657"/>
    </source>
</evidence>
<comment type="catalytic activity">
    <reaction evidence="2">
        <text>Hydrolysis of terminal, non-reducing (1-&gt;4)-linked alpha-D-glucose residues with release of alpha-D-glucose.</text>
        <dbReference type="EC" id="3.2.1.20"/>
    </reaction>
</comment>
<protein>
    <recommendedName>
        <fullName evidence="11">CBM20 domain-containing protein</fullName>
    </recommendedName>
</protein>
<dbReference type="CDD" id="cd14752">
    <property type="entry name" value="GH31_N"/>
    <property type="match status" value="1"/>
</dbReference>
<evidence type="ECO:0000313" key="13">
    <source>
        <dbReference type="Proteomes" id="UP000309340"/>
    </source>
</evidence>
<dbReference type="SUPFAM" id="SSF49452">
    <property type="entry name" value="Starch-binding domain-like"/>
    <property type="match status" value="1"/>
</dbReference>
<gene>
    <name evidence="12" type="ORF">B0A55_11457</name>
</gene>
<evidence type="ECO:0000256" key="5">
    <source>
        <dbReference type="ARBA" id="ARBA00023180"/>
    </source>
</evidence>
<evidence type="ECO:0000256" key="1">
    <source>
        <dbReference type="ARBA" id="ARBA00000448"/>
    </source>
</evidence>
<evidence type="ECO:0000259" key="11">
    <source>
        <dbReference type="PROSITE" id="PS51166"/>
    </source>
</evidence>
<dbReference type="InterPro" id="IPR013783">
    <property type="entry name" value="Ig-like_fold"/>
</dbReference>
<reference evidence="12 13" key="1">
    <citation type="submission" date="2017-03" db="EMBL/GenBank/DDBJ databases">
        <title>Genomes of endolithic fungi from Antarctica.</title>
        <authorList>
            <person name="Coleine C."/>
            <person name="Masonjones S."/>
            <person name="Stajich J.E."/>
        </authorList>
    </citation>
    <scope>NUCLEOTIDE SEQUENCE [LARGE SCALE GENOMIC DNA]</scope>
    <source>
        <strain evidence="12 13">CCFEE 5184</strain>
    </source>
</reference>
<comment type="similarity">
    <text evidence="3 10">Belongs to the glycosyl hydrolase 31 family.</text>
</comment>
<dbReference type="InterPro" id="IPR017853">
    <property type="entry name" value="GH"/>
</dbReference>
<evidence type="ECO:0000313" key="12">
    <source>
        <dbReference type="EMBL" id="TKA63184.1"/>
    </source>
</evidence>
<keyword evidence="6" id="KW-0119">Carbohydrate metabolism</keyword>
<keyword evidence="7 10" id="KW-0326">Glycosidase</keyword>
<organism evidence="12 13">
    <name type="scientific">Friedmanniomyces simplex</name>
    <dbReference type="NCBI Taxonomy" id="329884"/>
    <lineage>
        <taxon>Eukaryota</taxon>
        <taxon>Fungi</taxon>
        <taxon>Dikarya</taxon>
        <taxon>Ascomycota</taxon>
        <taxon>Pezizomycotina</taxon>
        <taxon>Dothideomycetes</taxon>
        <taxon>Dothideomycetidae</taxon>
        <taxon>Mycosphaerellales</taxon>
        <taxon>Teratosphaeriaceae</taxon>
        <taxon>Friedmanniomyces</taxon>
    </lineage>
</organism>
<evidence type="ECO:0000256" key="7">
    <source>
        <dbReference type="ARBA" id="ARBA00023295"/>
    </source>
</evidence>
<keyword evidence="5" id="KW-0325">Glycoprotein</keyword>
<dbReference type="InterPro" id="IPR013784">
    <property type="entry name" value="Carb-bd-like_fold"/>
</dbReference>
<name>A0A4U0WJF7_9PEZI</name>
<keyword evidence="8" id="KW-0624">Polysaccharide degradation</keyword>
<proteinExistence type="inferred from homology"/>
<comment type="catalytic activity">
    <reaction evidence="1">
        <text>Hydrolysis of terminal, non-reducing beta-D-glucosyl residues with release of beta-D-glucose.</text>
        <dbReference type="EC" id="3.2.1.21"/>
    </reaction>
</comment>
<comment type="function">
    <text evidence="9">Glucosidase involved in the degradation of cellulosic biomass. Has both alpha- and beta-glucosidase activity.</text>
</comment>
<dbReference type="SUPFAM" id="SSF74650">
    <property type="entry name" value="Galactose mutarotase-like"/>
    <property type="match status" value="1"/>
</dbReference>
<dbReference type="GO" id="GO:0004558">
    <property type="term" value="F:alpha-1,4-glucosidase activity"/>
    <property type="evidence" value="ECO:0007669"/>
    <property type="project" value="UniProtKB-EC"/>
</dbReference>
<keyword evidence="4 10" id="KW-0378">Hydrolase</keyword>
<comment type="caution">
    <text evidence="12">The sequence shown here is derived from an EMBL/GenBank/DDBJ whole genome shotgun (WGS) entry which is preliminary data.</text>
</comment>
<dbReference type="PROSITE" id="PS51166">
    <property type="entry name" value="CBM20"/>
    <property type="match status" value="1"/>
</dbReference>
<evidence type="ECO:0000256" key="9">
    <source>
        <dbReference type="ARBA" id="ARBA00025512"/>
    </source>
</evidence>
<dbReference type="PANTHER" id="PTHR22762">
    <property type="entry name" value="ALPHA-GLUCOSIDASE"/>
    <property type="match status" value="1"/>
</dbReference>
<dbReference type="Pfam" id="PF01055">
    <property type="entry name" value="Glyco_hydro_31_2nd"/>
    <property type="match status" value="1"/>
</dbReference>
<dbReference type="AlphaFoldDB" id="A0A4U0WJF7"/>
<feature type="domain" description="CBM20" evidence="11">
    <location>
        <begin position="303"/>
        <end position="408"/>
    </location>
</feature>
<dbReference type="GO" id="GO:0000272">
    <property type="term" value="P:polysaccharide catabolic process"/>
    <property type="evidence" value="ECO:0007669"/>
    <property type="project" value="UniProtKB-KW"/>
</dbReference>
<evidence type="ECO:0000256" key="3">
    <source>
        <dbReference type="ARBA" id="ARBA00007806"/>
    </source>
</evidence>
<dbReference type="Proteomes" id="UP000309340">
    <property type="component" value="Unassembled WGS sequence"/>
</dbReference>
<dbReference type="STRING" id="329884.A0A4U0WJF7"/>
<dbReference type="GO" id="GO:0008422">
    <property type="term" value="F:beta-glucosidase activity"/>
    <property type="evidence" value="ECO:0007669"/>
    <property type="project" value="UniProtKB-EC"/>
</dbReference>
<dbReference type="GO" id="GO:2001070">
    <property type="term" value="F:starch binding"/>
    <property type="evidence" value="ECO:0007669"/>
    <property type="project" value="InterPro"/>
</dbReference>
<evidence type="ECO:0000256" key="4">
    <source>
        <dbReference type="ARBA" id="ARBA00022801"/>
    </source>
</evidence>
<evidence type="ECO:0000256" key="6">
    <source>
        <dbReference type="ARBA" id="ARBA00023277"/>
    </source>
</evidence>
<dbReference type="InterPro" id="IPR011013">
    <property type="entry name" value="Gal_mutarotase_sf_dom"/>
</dbReference>